<sequence length="281" mass="30265">MTDEREEGGHRAPPRRRPVVGRTGARFPRMPEPEAVEPAAAGPDAVDIEAAPPEQEPEPFLGRTGARFDSRARRRRRAEAAEAPALPPGSTTSSSGTPDPLLGRTGARFGSRARRDRREAERLAVEDAAVPVQAGSLRERYDPTNPCPDETPTAPLHLAELRAMAEGIESRVSVRPYVRTGGRTHARPDLFVETLISLPRPRPPLDDPEHRAIGDLCDDAPRSVAEVAALMQVPLGVARVLIGDMADDGSVRVHRTADDLSPGPGPDGAVLARVLRGLHRL</sequence>
<evidence type="ECO:0000256" key="1">
    <source>
        <dbReference type="SAM" id="MobiDB-lite"/>
    </source>
</evidence>
<dbReference type="PANTHER" id="PTHR36221:SF1">
    <property type="entry name" value="DUF742 DOMAIN-CONTAINING PROTEIN"/>
    <property type="match status" value="1"/>
</dbReference>
<dbReference type="Pfam" id="PF05331">
    <property type="entry name" value="DUF742"/>
    <property type="match status" value="1"/>
</dbReference>
<keyword evidence="3" id="KW-1185">Reference proteome</keyword>
<name>A0ABV9YRQ1_9PSEU</name>
<evidence type="ECO:0000313" key="2">
    <source>
        <dbReference type="EMBL" id="MFC5064577.1"/>
    </source>
</evidence>
<accession>A0ABV9YRQ1</accession>
<feature type="compositionally biased region" description="Low complexity" evidence="1">
    <location>
        <begin position="81"/>
        <end position="98"/>
    </location>
</feature>
<comment type="caution">
    <text evidence="2">The sequence shown here is derived from an EMBL/GenBank/DDBJ whole genome shotgun (WGS) entry which is preliminary data.</text>
</comment>
<proteinExistence type="predicted"/>
<feature type="compositionally biased region" description="Low complexity" evidence="1">
    <location>
        <begin position="36"/>
        <end position="53"/>
    </location>
</feature>
<dbReference type="EMBL" id="JBHSIV010000024">
    <property type="protein sequence ID" value="MFC5064577.1"/>
    <property type="molecule type" value="Genomic_DNA"/>
</dbReference>
<feature type="region of interest" description="Disordered" evidence="1">
    <location>
        <begin position="1"/>
        <end position="124"/>
    </location>
</feature>
<dbReference type="Proteomes" id="UP001595947">
    <property type="component" value="Unassembled WGS sequence"/>
</dbReference>
<gene>
    <name evidence="2" type="ORF">ACFPBZ_20310</name>
</gene>
<protein>
    <submittedName>
        <fullName evidence="2">DUF742 domain-containing protein</fullName>
    </submittedName>
</protein>
<dbReference type="PANTHER" id="PTHR36221">
    <property type="entry name" value="DUF742 DOMAIN-CONTAINING PROTEIN"/>
    <property type="match status" value="1"/>
</dbReference>
<organism evidence="2 3">
    <name type="scientific">Actinomycetospora atypica</name>
    <dbReference type="NCBI Taxonomy" id="1290095"/>
    <lineage>
        <taxon>Bacteria</taxon>
        <taxon>Bacillati</taxon>
        <taxon>Actinomycetota</taxon>
        <taxon>Actinomycetes</taxon>
        <taxon>Pseudonocardiales</taxon>
        <taxon>Pseudonocardiaceae</taxon>
        <taxon>Actinomycetospora</taxon>
    </lineage>
</organism>
<dbReference type="InterPro" id="IPR007995">
    <property type="entry name" value="DUF742"/>
</dbReference>
<reference evidence="3" key="1">
    <citation type="journal article" date="2019" name="Int. J. Syst. Evol. Microbiol.">
        <title>The Global Catalogue of Microorganisms (GCM) 10K type strain sequencing project: providing services to taxonomists for standard genome sequencing and annotation.</title>
        <authorList>
            <consortium name="The Broad Institute Genomics Platform"/>
            <consortium name="The Broad Institute Genome Sequencing Center for Infectious Disease"/>
            <person name="Wu L."/>
            <person name="Ma J."/>
        </authorList>
    </citation>
    <scope>NUCLEOTIDE SEQUENCE [LARGE SCALE GENOMIC DNA]</scope>
    <source>
        <strain evidence="3">CGMCC 4.7093</strain>
    </source>
</reference>
<dbReference type="RefSeq" id="WP_378037919.1">
    <property type="nucleotide sequence ID" value="NZ_JBHSIV010000024.1"/>
</dbReference>
<evidence type="ECO:0000313" key="3">
    <source>
        <dbReference type="Proteomes" id="UP001595947"/>
    </source>
</evidence>